<dbReference type="AlphaFoldDB" id="A0A5J9W3M1"/>
<dbReference type="InterPro" id="IPR025315">
    <property type="entry name" value="DUF4220"/>
</dbReference>
<evidence type="ECO:0000313" key="4">
    <source>
        <dbReference type="Proteomes" id="UP000324897"/>
    </source>
</evidence>
<proteinExistence type="predicted"/>
<evidence type="ECO:0000259" key="2">
    <source>
        <dbReference type="Pfam" id="PF13968"/>
    </source>
</evidence>
<evidence type="ECO:0000256" key="1">
    <source>
        <dbReference type="SAM" id="Phobius"/>
    </source>
</evidence>
<dbReference type="EMBL" id="RWGY01000005">
    <property type="protein sequence ID" value="TVU43342.1"/>
    <property type="molecule type" value="Genomic_DNA"/>
</dbReference>
<sequence length="655" mass="75612">MVFSNAVQWWQDSQLRILALASLSFQCFLSFFSADRKLHIHPLYRLSIWLSYLGGDALAIYALATLFNRHRSLQNSSVNSSHDLEVLWVPILLMHLGGQAGISAYNIEDNELWCRHIVTAVSQVAVSIYVFCSSWISTADKRLQAAAIVLFIPGIYKCFEKPYALKRCSFNCLVSSFCPVPRIETMNTEVDLEEYIQKTRCFVNSSTDFPTINMGEGLYHLRRMSVFDRLFVDLENSYTYRLKRLRYFWLFDDKVIYELLHNVLHRTFVITYSKCWLRRGYHRSSCLMWSFTLVLPIVPICLFHSSHKEAYRGSDITVTFLLLYITYFLEIIALVALEHSSSYLSDKVTQHNLIGFVARNKRQTNLRIIAEYLHCKDLLDEYWCMILSDSSSRAITSSVRAHIKDGWTNYMLDAESYRKLSDIRGHWTLERNGCEQVLGEILEKPFDESILLWHVATDFCFHHNATPSNREVMRQCREISDYMVHLLFANPEMLMPGSRRTLLTSANTELEAMLQGVDVTVLDETELTLQIFDKAQSGEGFIHKAWIFAKELMQIGDKQKMWSVIRGVWVEMLCYSAGRCRGYLHAKSLGAGGECLTLVALLMSHAGLETFAERRHRVQLRLTKEERVNIARNRLDEAARNEAARESAAMEVVVS</sequence>
<dbReference type="InterPro" id="IPR007658">
    <property type="entry name" value="DUF594"/>
</dbReference>
<dbReference type="PANTHER" id="PTHR31325">
    <property type="entry name" value="OS01G0798800 PROTEIN-RELATED"/>
    <property type="match status" value="1"/>
</dbReference>
<dbReference type="Proteomes" id="UP000324897">
    <property type="component" value="Unassembled WGS sequence"/>
</dbReference>
<keyword evidence="4" id="KW-1185">Reference proteome</keyword>
<feature type="transmembrane region" description="Helical" evidence="1">
    <location>
        <begin position="46"/>
        <end position="67"/>
    </location>
</feature>
<reference evidence="3 4" key="1">
    <citation type="journal article" date="2019" name="Sci. Rep.">
        <title>A high-quality genome of Eragrostis curvula grass provides insights into Poaceae evolution and supports new strategies to enhance forage quality.</title>
        <authorList>
            <person name="Carballo J."/>
            <person name="Santos B.A.C.M."/>
            <person name="Zappacosta D."/>
            <person name="Garbus I."/>
            <person name="Selva J.P."/>
            <person name="Gallo C.A."/>
            <person name="Diaz A."/>
            <person name="Albertini E."/>
            <person name="Caccamo M."/>
            <person name="Echenique V."/>
        </authorList>
    </citation>
    <scope>NUCLEOTIDE SEQUENCE [LARGE SCALE GENOMIC DNA]</scope>
    <source>
        <strain evidence="4">cv. Victoria</strain>
        <tissue evidence="3">Leaf</tissue>
    </source>
</reference>
<gene>
    <name evidence="3" type="ORF">EJB05_09802</name>
</gene>
<dbReference type="Pfam" id="PF04578">
    <property type="entry name" value="DUF594"/>
    <property type="match status" value="1"/>
</dbReference>
<keyword evidence="1" id="KW-0472">Membrane</keyword>
<feature type="transmembrane region" description="Helical" evidence="1">
    <location>
        <begin position="286"/>
        <end position="305"/>
    </location>
</feature>
<accession>A0A5J9W3M1</accession>
<keyword evidence="1" id="KW-1133">Transmembrane helix</keyword>
<dbReference type="OrthoDB" id="664790at2759"/>
<comment type="caution">
    <text evidence="3">The sequence shown here is derived from an EMBL/GenBank/DDBJ whole genome shotgun (WGS) entry which is preliminary data.</text>
</comment>
<feature type="domain" description="DUF4220" evidence="2">
    <location>
        <begin position="49"/>
        <end position="340"/>
    </location>
</feature>
<feature type="transmembrane region" description="Helical" evidence="1">
    <location>
        <begin position="15"/>
        <end position="34"/>
    </location>
</feature>
<evidence type="ECO:0000313" key="3">
    <source>
        <dbReference type="EMBL" id="TVU43342.1"/>
    </source>
</evidence>
<keyword evidence="1" id="KW-0812">Transmembrane</keyword>
<feature type="non-terminal residue" evidence="3">
    <location>
        <position position="1"/>
    </location>
</feature>
<dbReference type="Gramene" id="TVU43342">
    <property type="protein sequence ID" value="TVU43342"/>
    <property type="gene ID" value="EJB05_09802"/>
</dbReference>
<feature type="transmembrane region" description="Helical" evidence="1">
    <location>
        <begin position="317"/>
        <end position="337"/>
    </location>
</feature>
<organism evidence="3 4">
    <name type="scientific">Eragrostis curvula</name>
    <name type="common">weeping love grass</name>
    <dbReference type="NCBI Taxonomy" id="38414"/>
    <lineage>
        <taxon>Eukaryota</taxon>
        <taxon>Viridiplantae</taxon>
        <taxon>Streptophyta</taxon>
        <taxon>Embryophyta</taxon>
        <taxon>Tracheophyta</taxon>
        <taxon>Spermatophyta</taxon>
        <taxon>Magnoliopsida</taxon>
        <taxon>Liliopsida</taxon>
        <taxon>Poales</taxon>
        <taxon>Poaceae</taxon>
        <taxon>PACMAD clade</taxon>
        <taxon>Chloridoideae</taxon>
        <taxon>Eragrostideae</taxon>
        <taxon>Eragrostidinae</taxon>
        <taxon>Eragrostis</taxon>
    </lineage>
</organism>
<protein>
    <recommendedName>
        <fullName evidence="2">DUF4220 domain-containing protein</fullName>
    </recommendedName>
</protein>
<name>A0A5J9W3M1_9POAL</name>
<dbReference type="Pfam" id="PF13968">
    <property type="entry name" value="DUF4220"/>
    <property type="match status" value="1"/>
</dbReference>